<reference evidence="8" key="1">
    <citation type="journal article" date="2021" name="PeerJ">
        <title>Extensive microbial diversity within the chicken gut microbiome revealed by metagenomics and culture.</title>
        <authorList>
            <person name="Gilroy R."/>
            <person name="Ravi A."/>
            <person name="Getino M."/>
            <person name="Pursley I."/>
            <person name="Horton D.L."/>
            <person name="Alikhan N.F."/>
            <person name="Baker D."/>
            <person name="Gharbi K."/>
            <person name="Hall N."/>
            <person name="Watson M."/>
            <person name="Adriaenssens E.M."/>
            <person name="Foster-Nyarko E."/>
            <person name="Jarju S."/>
            <person name="Secka A."/>
            <person name="Antonio M."/>
            <person name="Oren A."/>
            <person name="Chaudhuri R.R."/>
            <person name="La Ragione R."/>
            <person name="Hildebrand F."/>
            <person name="Pallen M.J."/>
        </authorList>
    </citation>
    <scope>NUCLEOTIDE SEQUENCE</scope>
    <source>
        <strain evidence="8">ChiW19-6364</strain>
    </source>
</reference>
<comment type="subcellular location">
    <subcellularLocation>
        <location evidence="1">Cytoplasm</location>
    </subcellularLocation>
</comment>
<dbReference type="NCBIfam" id="TIGR00830">
    <property type="entry name" value="PTBA"/>
    <property type="match status" value="1"/>
</dbReference>
<comment type="caution">
    <text evidence="8">The sequence shown here is derived from an EMBL/GenBank/DDBJ whole genome shotgun (WGS) entry which is preliminary data.</text>
</comment>
<keyword evidence="6" id="KW-0418">Kinase</keyword>
<feature type="domain" description="PTS EIIA type-1" evidence="7">
    <location>
        <begin position="44"/>
        <end position="127"/>
    </location>
</feature>
<evidence type="ECO:0000256" key="2">
    <source>
        <dbReference type="ARBA" id="ARBA00022448"/>
    </source>
</evidence>
<dbReference type="InterPro" id="IPR001127">
    <property type="entry name" value="PTS_EIIA_1_perm"/>
</dbReference>
<sequence>MGLFSKLRKKEESKEERRISIHEEAGCIYSPVNGKTAALESLQDGMFSEKILGDGIAVTPSDGEFTAPVTGTVESAFPTGHAYGIRTESGVEILIHIGLDTVELNGKGFQSHVQQGQKVKAGDPIAT</sequence>
<evidence type="ECO:0000313" key="9">
    <source>
        <dbReference type="Proteomes" id="UP000823850"/>
    </source>
</evidence>
<dbReference type="EMBL" id="DWUX01000163">
    <property type="protein sequence ID" value="HJD40153.1"/>
    <property type="molecule type" value="Genomic_DNA"/>
</dbReference>
<dbReference type="PANTHER" id="PTHR45008:SF1">
    <property type="entry name" value="PTS SYSTEM GLUCOSE-SPECIFIC EIIA COMPONENT"/>
    <property type="match status" value="1"/>
</dbReference>
<dbReference type="AlphaFoldDB" id="A0A9D2R816"/>
<evidence type="ECO:0000313" key="8">
    <source>
        <dbReference type="EMBL" id="HJD40153.1"/>
    </source>
</evidence>
<feature type="non-terminal residue" evidence="8">
    <location>
        <position position="127"/>
    </location>
</feature>
<evidence type="ECO:0000256" key="4">
    <source>
        <dbReference type="ARBA" id="ARBA00022679"/>
    </source>
</evidence>
<dbReference type="PROSITE" id="PS00371">
    <property type="entry name" value="PTS_EIIA_TYPE_1_HIS"/>
    <property type="match status" value="1"/>
</dbReference>
<dbReference type="GO" id="GO:0009401">
    <property type="term" value="P:phosphoenolpyruvate-dependent sugar phosphotransferase system"/>
    <property type="evidence" value="ECO:0007669"/>
    <property type="project" value="UniProtKB-KW"/>
</dbReference>
<dbReference type="Gene3D" id="2.70.70.10">
    <property type="entry name" value="Glucose Permease (Domain IIA)"/>
    <property type="match status" value="1"/>
</dbReference>
<dbReference type="Pfam" id="PF00358">
    <property type="entry name" value="PTS_EIIA_1"/>
    <property type="match status" value="1"/>
</dbReference>
<name>A0A9D2R816_9FIRM</name>
<proteinExistence type="predicted"/>
<accession>A0A9D2R816</accession>
<dbReference type="InterPro" id="IPR011055">
    <property type="entry name" value="Dup_hybrid_motif"/>
</dbReference>
<keyword evidence="5" id="KW-0598">Phosphotransferase system</keyword>
<dbReference type="PANTHER" id="PTHR45008">
    <property type="entry name" value="PTS SYSTEM GLUCOSE-SPECIFIC EIIA COMPONENT"/>
    <property type="match status" value="1"/>
</dbReference>
<gene>
    <name evidence="8" type="ORF">H9913_09000</name>
</gene>
<evidence type="ECO:0000256" key="1">
    <source>
        <dbReference type="ARBA" id="ARBA00004496"/>
    </source>
</evidence>
<organism evidence="8 9">
    <name type="scientific">Candidatus Blautia stercoripullorum</name>
    <dbReference type="NCBI Taxonomy" id="2838502"/>
    <lineage>
        <taxon>Bacteria</taxon>
        <taxon>Bacillati</taxon>
        <taxon>Bacillota</taxon>
        <taxon>Clostridia</taxon>
        <taxon>Lachnospirales</taxon>
        <taxon>Lachnospiraceae</taxon>
        <taxon>Blautia</taxon>
    </lineage>
</organism>
<dbReference type="GO" id="GO:0016301">
    <property type="term" value="F:kinase activity"/>
    <property type="evidence" value="ECO:0007669"/>
    <property type="project" value="UniProtKB-KW"/>
</dbReference>
<evidence type="ECO:0000256" key="5">
    <source>
        <dbReference type="ARBA" id="ARBA00022683"/>
    </source>
</evidence>
<protein>
    <submittedName>
        <fullName evidence="8">PTS glucose transporter subunit IIA</fullName>
    </submittedName>
</protein>
<dbReference type="PROSITE" id="PS51093">
    <property type="entry name" value="PTS_EIIA_TYPE_1"/>
    <property type="match status" value="1"/>
</dbReference>
<evidence type="ECO:0000256" key="3">
    <source>
        <dbReference type="ARBA" id="ARBA00022597"/>
    </source>
</evidence>
<dbReference type="SUPFAM" id="SSF51261">
    <property type="entry name" value="Duplicated hybrid motif"/>
    <property type="match status" value="1"/>
</dbReference>
<dbReference type="FunFam" id="2.70.70.10:FF:000001">
    <property type="entry name" value="PTS system glucose-specific IIA component"/>
    <property type="match status" value="1"/>
</dbReference>
<keyword evidence="3 8" id="KW-0762">Sugar transport</keyword>
<keyword evidence="2" id="KW-0813">Transport</keyword>
<dbReference type="GO" id="GO:0005737">
    <property type="term" value="C:cytoplasm"/>
    <property type="evidence" value="ECO:0007669"/>
    <property type="project" value="UniProtKB-SubCell"/>
</dbReference>
<dbReference type="Proteomes" id="UP000823850">
    <property type="component" value="Unassembled WGS sequence"/>
</dbReference>
<dbReference type="InterPro" id="IPR050890">
    <property type="entry name" value="PTS_EIIA_component"/>
</dbReference>
<reference evidence="8" key="2">
    <citation type="submission" date="2021-04" db="EMBL/GenBank/DDBJ databases">
        <authorList>
            <person name="Gilroy R."/>
        </authorList>
    </citation>
    <scope>NUCLEOTIDE SEQUENCE</scope>
    <source>
        <strain evidence="8">ChiW19-6364</strain>
    </source>
</reference>
<evidence type="ECO:0000259" key="7">
    <source>
        <dbReference type="PROSITE" id="PS51093"/>
    </source>
</evidence>
<keyword evidence="4" id="KW-0808">Transferase</keyword>
<evidence type="ECO:0000256" key="6">
    <source>
        <dbReference type="ARBA" id="ARBA00022777"/>
    </source>
</evidence>